<evidence type="ECO:0008006" key="3">
    <source>
        <dbReference type="Google" id="ProtNLM"/>
    </source>
</evidence>
<evidence type="ECO:0000313" key="2">
    <source>
        <dbReference type="Proteomes" id="UP000013111"/>
    </source>
</evidence>
<dbReference type="Proteomes" id="UP000013111">
    <property type="component" value="Unassembled WGS sequence"/>
</dbReference>
<organism evidence="1 2">
    <name type="scientific">Erwinia amylovora NBRC 12687 = CFBP 1232</name>
    <dbReference type="NCBI Taxonomy" id="1219359"/>
    <lineage>
        <taxon>Bacteria</taxon>
        <taxon>Pseudomonadati</taxon>
        <taxon>Pseudomonadota</taxon>
        <taxon>Gammaproteobacteria</taxon>
        <taxon>Enterobacterales</taxon>
        <taxon>Erwiniaceae</taxon>
        <taxon>Erwinia</taxon>
    </lineage>
</organism>
<protein>
    <recommendedName>
        <fullName evidence="3">Membrane bound FAD containing D-sorbitol dehydrogenase</fullName>
    </recommendedName>
</protein>
<sequence length="174" mass="18765">MRALSRRRLLTGTGGLLVAGALMKAFSVRFIASPPLAAAVTPSHSFIQLSRALTGMAQPDALLAQRLYSWLYADNPLLDTALDELNALLAAHPGTHGAALLTLLAQQPAALRELYQTLVSGWYLGVVGPLPRPQCIAFENIVSYRLVKNSLLPPSYAPGEPNFWTRPPARSSHV</sequence>
<dbReference type="Pfam" id="PF12318">
    <property type="entry name" value="FAD-SLDH"/>
    <property type="match status" value="1"/>
</dbReference>
<proteinExistence type="predicted"/>
<evidence type="ECO:0000313" key="1">
    <source>
        <dbReference type="EMBL" id="CCO93940.1"/>
    </source>
</evidence>
<reference evidence="1 2" key="2">
    <citation type="submission" date="2013-04" db="EMBL/GenBank/DDBJ databases">
        <title>Comparative genomics of 12 strains of Erwinia amylovora identifies a pan-genome with a large conserved core and provides insights into host specificity.</title>
        <authorList>
            <person name="Mann R.A."/>
            <person name="Smits T.H.M."/>
            <person name="Buehlmann A."/>
            <person name="Blom J."/>
            <person name="Goesmann A."/>
            <person name="Frey J.E."/>
            <person name="Plummer K.M."/>
            <person name="Beer S.V."/>
            <person name="Luck J."/>
            <person name="Duffy B."/>
            <person name="Rodoni B."/>
        </authorList>
    </citation>
    <scope>NUCLEOTIDE SEQUENCE [LARGE SCALE GENOMIC DNA]</scope>
    <source>
        <strain evidence="2">CFBP 1232</strain>
    </source>
</reference>
<dbReference type="InterPro" id="IPR006311">
    <property type="entry name" value="TAT_signal"/>
</dbReference>
<gene>
    <name evidence="1" type="ORF">BN437_2010</name>
</gene>
<dbReference type="EMBL" id="CAPB01000021">
    <property type="protein sequence ID" value="CCO93940.1"/>
    <property type="molecule type" value="Genomic_DNA"/>
</dbReference>
<dbReference type="PROSITE" id="PS51318">
    <property type="entry name" value="TAT"/>
    <property type="match status" value="1"/>
</dbReference>
<dbReference type="RefSeq" id="WP_004157788.1">
    <property type="nucleotide sequence ID" value="NZ_BAYW01000007.1"/>
</dbReference>
<dbReference type="AlphaFoldDB" id="A0A831EQW4"/>
<name>A0A831EQW4_ERWAM</name>
<reference evidence="1 2" key="1">
    <citation type="submission" date="2012-11" db="EMBL/GenBank/DDBJ databases">
        <authorList>
            <person name="Linke B."/>
        </authorList>
    </citation>
    <scope>NUCLEOTIDE SEQUENCE [LARGE SCALE GENOMIC DNA]</scope>
    <source>
        <strain evidence="2">CFBP 1232</strain>
    </source>
</reference>
<dbReference type="InterPro" id="IPR024651">
    <property type="entry name" value="FAD-SLDH_ssu"/>
</dbReference>
<comment type="caution">
    <text evidence="1">The sequence shown here is derived from an EMBL/GenBank/DDBJ whole genome shotgun (WGS) entry which is preliminary data.</text>
</comment>
<dbReference type="GeneID" id="97606194"/>
<accession>A0A831EQW4</accession>